<evidence type="ECO:0000256" key="7">
    <source>
        <dbReference type="SAM" id="MobiDB-lite"/>
    </source>
</evidence>
<dbReference type="GO" id="GO:0033696">
    <property type="term" value="P:heterochromatin boundary formation"/>
    <property type="evidence" value="ECO:0007669"/>
    <property type="project" value="UniProtKB-ARBA"/>
</dbReference>
<dbReference type="GO" id="GO:0005634">
    <property type="term" value="C:nucleus"/>
    <property type="evidence" value="ECO:0007669"/>
    <property type="project" value="UniProtKB-SubCell"/>
</dbReference>
<dbReference type="GO" id="GO:0071515">
    <property type="term" value="P:mating-type locus imprinting"/>
    <property type="evidence" value="ECO:0007669"/>
    <property type="project" value="UniProtKB-ARBA"/>
</dbReference>
<feature type="region of interest" description="Disordered" evidence="7">
    <location>
        <begin position="150"/>
        <end position="195"/>
    </location>
</feature>
<comment type="subcellular location">
    <subcellularLocation>
        <location evidence="1">Nucleus</location>
    </subcellularLocation>
</comment>
<comment type="similarity">
    <text evidence="2">Belongs to the flavin monoamine oxidase family.</text>
</comment>
<dbReference type="FunFam" id="3.50.50.60:FF:000249">
    <property type="entry name" value="Lysine-specific histone demethylase Aof2"/>
    <property type="match status" value="1"/>
</dbReference>
<organism evidence="10 11">
    <name type="scientific">Aspergillus japonicus CBS 114.51</name>
    <dbReference type="NCBI Taxonomy" id="1448312"/>
    <lineage>
        <taxon>Eukaryota</taxon>
        <taxon>Fungi</taxon>
        <taxon>Dikarya</taxon>
        <taxon>Ascomycota</taxon>
        <taxon>Pezizomycotina</taxon>
        <taxon>Eurotiomycetes</taxon>
        <taxon>Eurotiomycetidae</taxon>
        <taxon>Eurotiales</taxon>
        <taxon>Aspergillaceae</taxon>
        <taxon>Aspergillus</taxon>
        <taxon>Aspergillus subgen. Circumdati</taxon>
    </lineage>
</organism>
<evidence type="ECO:0000256" key="2">
    <source>
        <dbReference type="ARBA" id="ARBA00005995"/>
    </source>
</evidence>
<dbReference type="RefSeq" id="XP_025532934.1">
    <property type="nucleotide sequence ID" value="XM_025668654.1"/>
</dbReference>
<feature type="region of interest" description="Disordered" evidence="7">
    <location>
        <begin position="1149"/>
        <end position="1197"/>
    </location>
</feature>
<dbReference type="Gene3D" id="1.10.10.10">
    <property type="entry name" value="Winged helix-like DNA-binding domain superfamily/Winged helix DNA-binding domain"/>
    <property type="match status" value="1"/>
</dbReference>
<keyword evidence="3" id="KW-0560">Oxidoreductase</keyword>
<dbReference type="Pfam" id="PF01593">
    <property type="entry name" value="Amino_oxidase"/>
    <property type="match status" value="2"/>
</dbReference>
<evidence type="ECO:0000259" key="8">
    <source>
        <dbReference type="PROSITE" id="PS50118"/>
    </source>
</evidence>
<evidence type="ECO:0000256" key="1">
    <source>
        <dbReference type="ARBA" id="ARBA00004123"/>
    </source>
</evidence>
<dbReference type="Gene3D" id="1.10.30.10">
    <property type="entry name" value="High mobility group box domain"/>
    <property type="match status" value="1"/>
</dbReference>
<keyword evidence="11" id="KW-1185">Reference proteome</keyword>
<dbReference type="InterPro" id="IPR036910">
    <property type="entry name" value="HMG_box_dom_sf"/>
</dbReference>
<dbReference type="GO" id="GO:0050660">
    <property type="term" value="F:flavin adenine dinucleotide binding"/>
    <property type="evidence" value="ECO:0007669"/>
    <property type="project" value="TreeGrafter"/>
</dbReference>
<dbReference type="GO" id="GO:0033193">
    <property type="term" value="C:Lsd1/2 complex"/>
    <property type="evidence" value="ECO:0007669"/>
    <property type="project" value="UniProtKB-ARBA"/>
</dbReference>
<dbReference type="SUPFAM" id="SSF51905">
    <property type="entry name" value="FAD/NAD(P)-binding domain"/>
    <property type="match status" value="1"/>
</dbReference>
<dbReference type="InterPro" id="IPR036188">
    <property type="entry name" value="FAD/NAD-bd_sf"/>
</dbReference>
<keyword evidence="4 6" id="KW-0238">DNA-binding</keyword>
<dbReference type="AlphaFoldDB" id="A0A8T8XG53"/>
<dbReference type="SUPFAM" id="SSF47095">
    <property type="entry name" value="HMG-box"/>
    <property type="match status" value="1"/>
</dbReference>
<dbReference type="SUPFAM" id="SSF46689">
    <property type="entry name" value="Homeodomain-like"/>
    <property type="match status" value="1"/>
</dbReference>
<dbReference type="InterPro" id="IPR009071">
    <property type="entry name" value="HMG_box_dom"/>
</dbReference>
<feature type="compositionally biased region" description="Pro residues" evidence="7">
    <location>
        <begin position="956"/>
        <end position="970"/>
    </location>
</feature>
<feature type="DNA-binding region" description="HMG box" evidence="6">
    <location>
        <begin position="999"/>
        <end position="1079"/>
    </location>
</feature>
<proteinExistence type="inferred from homology"/>
<evidence type="ECO:0000313" key="11">
    <source>
        <dbReference type="Proteomes" id="UP000249497"/>
    </source>
</evidence>
<evidence type="ECO:0000256" key="4">
    <source>
        <dbReference type="ARBA" id="ARBA00023125"/>
    </source>
</evidence>
<dbReference type="PANTHER" id="PTHR10742:SF386">
    <property type="entry name" value="LYSINE-SPECIFIC HISTONE DEMETHYLASE 1A"/>
    <property type="match status" value="1"/>
</dbReference>
<dbReference type="GO" id="GO:0003677">
    <property type="term" value="F:DNA binding"/>
    <property type="evidence" value="ECO:0007669"/>
    <property type="project" value="UniProtKB-UniRule"/>
</dbReference>
<dbReference type="PANTHER" id="PTHR10742">
    <property type="entry name" value="FLAVIN MONOAMINE OXIDASE"/>
    <property type="match status" value="1"/>
</dbReference>
<evidence type="ECO:0000313" key="10">
    <source>
        <dbReference type="EMBL" id="RAH87040.1"/>
    </source>
</evidence>
<dbReference type="FunFam" id="1.10.10.10:FF:000064">
    <property type="entry name" value="Lysine-specific histone demethylase 1A"/>
    <property type="match status" value="1"/>
</dbReference>
<dbReference type="Proteomes" id="UP000249497">
    <property type="component" value="Unassembled WGS sequence"/>
</dbReference>
<feature type="region of interest" description="Disordered" evidence="7">
    <location>
        <begin position="1"/>
        <end position="20"/>
    </location>
</feature>
<dbReference type="InterPro" id="IPR009057">
    <property type="entry name" value="Homeodomain-like_sf"/>
</dbReference>
<feature type="domain" description="HMG box" evidence="8">
    <location>
        <begin position="999"/>
        <end position="1079"/>
    </location>
</feature>
<dbReference type="InterPro" id="IPR036388">
    <property type="entry name" value="WH-like_DNA-bd_sf"/>
</dbReference>
<evidence type="ECO:0000259" key="9">
    <source>
        <dbReference type="PROSITE" id="PS50934"/>
    </source>
</evidence>
<feature type="compositionally biased region" description="Low complexity" evidence="7">
    <location>
        <begin position="150"/>
        <end position="178"/>
    </location>
</feature>
<dbReference type="CDD" id="cd00084">
    <property type="entry name" value="HMG-box_SF"/>
    <property type="match status" value="1"/>
</dbReference>
<dbReference type="InterPro" id="IPR050281">
    <property type="entry name" value="Flavin_monoamine_oxidase"/>
</dbReference>
<dbReference type="GO" id="GO:0031934">
    <property type="term" value="C:mating-type region heterochromatin"/>
    <property type="evidence" value="ECO:0007669"/>
    <property type="project" value="UniProtKB-ARBA"/>
</dbReference>
<gene>
    <name evidence="10" type="ORF">BO86DRAFT_328837</name>
</gene>
<sequence>MRTAASLAPQGPNGNVSHTSPLNPYLPTSLGIMASSGGQFSMFSARHVFPESSQPARLPAMIQPTKVYATGLVNTNGAMASTATPTLNGSAMQPSALESTNPSQRLNGQFAVAATTPTANIASTIHAPNGTTVPRDHLNGSISGSYSCLSSGSSQLRSDSPSTTLTGALSSGSASISTEPKDRPHRIPIPMKYRPRSSIPPRMPAVVYAQQCVEAAYASRLNPYALHKKEQDALQDHLCHLQVTVYLNIRNGILRLWTRNPMVSVTKEEALGCTKDYRWVNLASFAYEWLIRNGYINFGCAEIPAALVNPRKGRRKDGPVIVVIGAGVAGLSCARQLEGLFRHYHDADSSPRVVVLEGRRRIGGRIYSHPLRSLQSSKLAPGLVPKAEMGAQIIVGFEHGNPLDQIVRGQLALPYHLLRDISTIYDVDGSAVDEARDATAEMLYNDVLDRSGFYRHKSVIVPTAEGERDLIDNGRDIVTNDGLTVRQYEEARAAGTIGLLFPAKKVRRGVGHKTAEIKPVGAPSANADSNEENPTKLACQTMGWSLKPGVSDTEKIDLDPIAKASRNQTLGAVLDEGVRQYQHMLPLTPKDMRLMNWHMANLEYANAANVGKLSLSGWDQDMGNEFEGEHSQVIGGYQQLPFGLWSLPTKLDVRPNKVVCRVSYDQTGRGKQKALIQCEDGESFVADKVVFTGSLGVLKHRSIQFSPPLPEWKLGAIDRLGFGVMNKVILVFDQPFWDTERDMFGLLREPQNRNSMRQEDYSANRGRFYLFWNCMRTTGLPVLIALMAGDAAHQAECTPDAEIIAEVTSQLRNVFKHVAVPDPLETIVTRWASDKFTRGSYSFVAAHSLPGDYDLMAQSIGNLHFAGEATCGTHPATVHGAYLSGLRAASEIIDHTLGPIEIPTPLVPEKGAKVVPPGDILHAPSTTTPTTATTGQKRKQQHHPSSATTSSIHPLLPNPQPTDPNDPNPSPESLRRAAYDKAMWAAITAEIGAPLPRPARAVLNPFLLYQKDVWTRCRAQCDEARRAATNDPTAKAARDEIRQALGQMWRQADPAEKRPYLERIEANRQANAAVVEQWRREVAEWEKRALQVRERWCRERPFDGWMEEQELGLRLGDAAAGGVSNGTGGVGGGAASGDVLAGVVHNGTSNSSTSMVNGTSVSSAGNAPTSIQAMAPPSAQQQQPQQPQQQVNGSTHS</sequence>
<dbReference type="Gene3D" id="3.50.50.60">
    <property type="entry name" value="FAD/NAD(P)-binding domain"/>
    <property type="match status" value="2"/>
</dbReference>
<dbReference type="PROSITE" id="PS50934">
    <property type="entry name" value="SWIRM"/>
    <property type="match status" value="1"/>
</dbReference>
<dbReference type="GO" id="GO:0140718">
    <property type="term" value="P:facultative heterochromatin formation"/>
    <property type="evidence" value="ECO:0007669"/>
    <property type="project" value="UniProtKB-ARBA"/>
</dbReference>
<reference evidence="10 11" key="1">
    <citation type="submission" date="2018-02" db="EMBL/GenBank/DDBJ databases">
        <title>The genomes of Aspergillus section Nigri reveals drivers in fungal speciation.</title>
        <authorList>
            <consortium name="DOE Joint Genome Institute"/>
            <person name="Vesth T.C."/>
            <person name="Nybo J."/>
            <person name="Theobald S."/>
            <person name="Brandl J."/>
            <person name="Frisvad J.C."/>
            <person name="Nielsen K.F."/>
            <person name="Lyhne E.K."/>
            <person name="Kogle M.E."/>
            <person name="Kuo A."/>
            <person name="Riley R."/>
            <person name="Clum A."/>
            <person name="Nolan M."/>
            <person name="Lipzen A."/>
            <person name="Salamov A."/>
            <person name="Henrissat B."/>
            <person name="Wiebenga A."/>
            <person name="De vries R.P."/>
            <person name="Grigoriev I.V."/>
            <person name="Mortensen U.H."/>
            <person name="Andersen M.R."/>
            <person name="Baker S.E."/>
        </authorList>
    </citation>
    <scope>NUCLEOTIDE SEQUENCE [LARGE SCALE GENOMIC DNA]</scope>
    <source>
        <strain evidence="10 11">CBS 114.51</strain>
    </source>
</reference>
<evidence type="ECO:0000256" key="5">
    <source>
        <dbReference type="ARBA" id="ARBA00023242"/>
    </source>
</evidence>
<dbReference type="GO" id="GO:1990841">
    <property type="term" value="F:promoter-specific chromatin binding"/>
    <property type="evidence" value="ECO:0007669"/>
    <property type="project" value="UniProtKB-ARBA"/>
</dbReference>
<dbReference type="OrthoDB" id="9982100at2759"/>
<dbReference type="InterPro" id="IPR002937">
    <property type="entry name" value="Amino_oxidase"/>
</dbReference>
<feature type="compositionally biased region" description="Polar residues" evidence="7">
    <location>
        <begin position="1149"/>
        <end position="1171"/>
    </location>
</feature>
<dbReference type="GO" id="GO:0030466">
    <property type="term" value="P:silent mating-type cassette heterochromatin formation"/>
    <property type="evidence" value="ECO:0007669"/>
    <property type="project" value="UniProtKB-ARBA"/>
</dbReference>
<evidence type="ECO:0000256" key="3">
    <source>
        <dbReference type="ARBA" id="ARBA00023002"/>
    </source>
</evidence>
<feature type="domain" description="SWIRM" evidence="9">
    <location>
        <begin position="212"/>
        <end position="307"/>
    </location>
</feature>
<dbReference type="Gene3D" id="3.90.660.10">
    <property type="match status" value="1"/>
</dbReference>
<accession>A0A8T8XG53</accession>
<feature type="compositionally biased region" description="Polar residues" evidence="7">
    <location>
        <begin position="943"/>
        <end position="952"/>
    </location>
</feature>
<dbReference type="GeneID" id="37172346"/>
<evidence type="ECO:0008006" key="12">
    <source>
        <dbReference type="Google" id="ProtNLM"/>
    </source>
</evidence>
<dbReference type="GO" id="GO:0031509">
    <property type="term" value="P:subtelomeric heterochromatin formation"/>
    <property type="evidence" value="ECO:0007669"/>
    <property type="project" value="UniProtKB-ARBA"/>
</dbReference>
<dbReference type="Pfam" id="PF04433">
    <property type="entry name" value="SWIRM"/>
    <property type="match status" value="1"/>
</dbReference>
<dbReference type="EMBL" id="KZ824771">
    <property type="protein sequence ID" value="RAH87040.1"/>
    <property type="molecule type" value="Genomic_DNA"/>
</dbReference>
<dbReference type="FunFam" id="1.10.30.10:FF:000067">
    <property type="entry name" value="Lysine-specific histone demethylase Aof2, putative"/>
    <property type="match status" value="1"/>
</dbReference>
<dbReference type="GO" id="GO:0031508">
    <property type="term" value="P:pericentric heterochromatin formation"/>
    <property type="evidence" value="ECO:0007669"/>
    <property type="project" value="UniProtKB-ARBA"/>
</dbReference>
<dbReference type="GO" id="GO:0140683">
    <property type="term" value="F:histone H3K9me/H3K9me2 demethylase activity"/>
    <property type="evidence" value="ECO:0007669"/>
    <property type="project" value="UniProtKB-ARBA"/>
</dbReference>
<dbReference type="GO" id="GO:0005721">
    <property type="term" value="C:pericentric heterochromatin"/>
    <property type="evidence" value="ECO:0007669"/>
    <property type="project" value="UniProtKB-ARBA"/>
</dbReference>
<feature type="compositionally biased region" description="Low complexity" evidence="7">
    <location>
        <begin position="923"/>
        <end position="934"/>
    </location>
</feature>
<evidence type="ECO:0000256" key="6">
    <source>
        <dbReference type="PROSITE-ProRule" id="PRU00267"/>
    </source>
</evidence>
<dbReference type="PROSITE" id="PS50118">
    <property type="entry name" value="HMG_BOX_2"/>
    <property type="match status" value="1"/>
</dbReference>
<protein>
    <recommendedName>
        <fullName evidence="12">Flavin-containing amine oxidase</fullName>
    </recommendedName>
</protein>
<dbReference type="GO" id="GO:0140720">
    <property type="term" value="C:subtelomeric heterochromatin"/>
    <property type="evidence" value="ECO:0007669"/>
    <property type="project" value="UniProtKB-ARBA"/>
</dbReference>
<feature type="compositionally biased region" description="Low complexity" evidence="7">
    <location>
        <begin position="1172"/>
        <end position="1190"/>
    </location>
</feature>
<feature type="region of interest" description="Disordered" evidence="7">
    <location>
        <begin position="908"/>
        <end position="974"/>
    </location>
</feature>
<dbReference type="SUPFAM" id="SSF54373">
    <property type="entry name" value="FAD-linked reductases, C-terminal domain"/>
    <property type="match status" value="1"/>
</dbReference>
<name>A0A8T8XG53_ASPJA</name>
<keyword evidence="5 6" id="KW-0539">Nucleus</keyword>
<dbReference type="InterPro" id="IPR007526">
    <property type="entry name" value="SWIRM"/>
</dbReference>